<sequence>MPPIDVDVVPLLVAYLLDHHHHHHHHSFVLRPRRTSSLPSSISPSPPVKCLCHPKHPRYPCHRPPPPLPCRHNLYSFLSIEVYRSIIGSKKSLIVALVDLLSASGTSTRSIKDALKALFSLDLYPLNRTTLVELSVVLPLFALVVKDGRKGVVEDMTIHRSVSRVDDVSVLVDLVVEGSERTRKNATIVLPNLVKSNKDKIVGDIMEVDGTKATMRALIDVDNQVSARRKSKAKVLLKVLERAREPTIGS</sequence>
<dbReference type="Proteomes" id="UP000317650">
    <property type="component" value="Chromosome 6"/>
</dbReference>
<evidence type="ECO:0000256" key="1">
    <source>
        <dbReference type="ARBA" id="ARBA00022786"/>
    </source>
</evidence>
<dbReference type="InterPro" id="IPR016024">
    <property type="entry name" value="ARM-type_fold"/>
</dbReference>
<dbReference type="InterPro" id="IPR011989">
    <property type="entry name" value="ARM-like"/>
</dbReference>
<dbReference type="AlphaFoldDB" id="A0A4S8IMK7"/>
<dbReference type="SUPFAM" id="SSF48371">
    <property type="entry name" value="ARM repeat"/>
    <property type="match status" value="1"/>
</dbReference>
<dbReference type="PANTHER" id="PTHR23315">
    <property type="entry name" value="U BOX DOMAIN-CONTAINING"/>
    <property type="match status" value="1"/>
</dbReference>
<keyword evidence="1" id="KW-0833">Ubl conjugation pathway</keyword>
<dbReference type="Gene3D" id="1.25.10.10">
    <property type="entry name" value="Leucine-rich Repeat Variant"/>
    <property type="match status" value="1"/>
</dbReference>
<reference evidence="2 3" key="1">
    <citation type="journal article" date="2019" name="Nat. Plants">
        <title>Genome sequencing of Musa balbisiana reveals subgenome evolution and function divergence in polyploid bananas.</title>
        <authorList>
            <person name="Yao X."/>
        </authorList>
    </citation>
    <scope>NUCLEOTIDE SEQUENCE [LARGE SCALE GENOMIC DNA]</scope>
    <source>
        <strain evidence="3">cv. DH-PKW</strain>
        <tissue evidence="2">Leaves</tissue>
    </source>
</reference>
<evidence type="ECO:0000313" key="3">
    <source>
        <dbReference type="Proteomes" id="UP000317650"/>
    </source>
</evidence>
<gene>
    <name evidence="2" type="ORF">C4D60_Mb06t07400</name>
</gene>
<proteinExistence type="predicted"/>
<dbReference type="EMBL" id="PYDT01000009">
    <property type="protein sequence ID" value="THU49234.1"/>
    <property type="molecule type" value="Genomic_DNA"/>
</dbReference>
<evidence type="ECO:0000313" key="2">
    <source>
        <dbReference type="EMBL" id="THU49234.1"/>
    </source>
</evidence>
<keyword evidence="3" id="KW-1185">Reference proteome</keyword>
<dbReference type="PANTHER" id="PTHR23315:SF238">
    <property type="entry name" value="ARM REPEAT SUPERFAMILY PROTEIN"/>
    <property type="match status" value="1"/>
</dbReference>
<organism evidence="2 3">
    <name type="scientific">Musa balbisiana</name>
    <name type="common">Banana</name>
    <dbReference type="NCBI Taxonomy" id="52838"/>
    <lineage>
        <taxon>Eukaryota</taxon>
        <taxon>Viridiplantae</taxon>
        <taxon>Streptophyta</taxon>
        <taxon>Embryophyta</taxon>
        <taxon>Tracheophyta</taxon>
        <taxon>Spermatophyta</taxon>
        <taxon>Magnoliopsida</taxon>
        <taxon>Liliopsida</taxon>
        <taxon>Zingiberales</taxon>
        <taxon>Musaceae</taxon>
        <taxon>Musa</taxon>
    </lineage>
</organism>
<protein>
    <submittedName>
        <fullName evidence="2">Uncharacterized protein</fullName>
    </submittedName>
</protein>
<name>A0A4S8IMK7_MUSBA</name>
<comment type="caution">
    <text evidence="2">The sequence shown here is derived from an EMBL/GenBank/DDBJ whole genome shotgun (WGS) entry which is preliminary data.</text>
</comment>
<accession>A0A4S8IMK7</accession>